<evidence type="ECO:0000313" key="2">
    <source>
        <dbReference type="EMBL" id="CDX01129.1"/>
    </source>
</evidence>
<dbReference type="PROSITE" id="PS50905">
    <property type="entry name" value="FERRITIN_LIKE"/>
    <property type="match status" value="1"/>
</dbReference>
<dbReference type="InterPro" id="IPR009078">
    <property type="entry name" value="Ferritin-like_SF"/>
</dbReference>
<dbReference type="InterPro" id="IPR052753">
    <property type="entry name" value="Rbr2/Nigerythrin"/>
</dbReference>
<gene>
    <name evidence="2" type="ORF">DPCES_1242</name>
</gene>
<dbReference type="Gene3D" id="2.20.28.10">
    <property type="match status" value="1"/>
</dbReference>
<name>A0A098AWW5_DESHA</name>
<dbReference type="PANTHER" id="PTHR33746">
    <property type="entry name" value="RUBRERYTHRIN"/>
    <property type="match status" value="1"/>
</dbReference>
<dbReference type="PANTHER" id="PTHR33746:SF4">
    <property type="entry name" value="RUBRERYTHRIN"/>
    <property type="match status" value="1"/>
</dbReference>
<proteinExistence type="predicted"/>
<dbReference type="Pfam" id="PF02915">
    <property type="entry name" value="Rubrerythrin"/>
    <property type="match status" value="1"/>
</dbReference>
<dbReference type="InterPro" id="IPR009040">
    <property type="entry name" value="Ferritin-like_diiron"/>
</dbReference>
<feature type="domain" description="Ferritin-like diiron" evidence="1">
    <location>
        <begin position="1"/>
        <end position="130"/>
    </location>
</feature>
<dbReference type="InterPro" id="IPR012347">
    <property type="entry name" value="Ferritin-like"/>
</dbReference>
<protein>
    <submittedName>
        <fullName evidence="2">Nigerythrin</fullName>
    </submittedName>
</protein>
<reference evidence="2" key="1">
    <citation type="submission" date="2014-07" db="EMBL/GenBank/DDBJ databases">
        <authorList>
            <person name="Hornung V.Bastian."/>
        </authorList>
    </citation>
    <scope>NUCLEOTIDE SEQUENCE</scope>
    <source>
        <strain evidence="2">PCE-S</strain>
    </source>
</reference>
<evidence type="ECO:0000259" key="1">
    <source>
        <dbReference type="PROSITE" id="PS50905"/>
    </source>
</evidence>
<dbReference type="EMBL" id="LK996017">
    <property type="protein sequence ID" value="CDX01129.1"/>
    <property type="molecule type" value="Genomic_DNA"/>
</dbReference>
<dbReference type="PATRIC" id="fig|49338.4.peg.1345"/>
<dbReference type="CDD" id="cd01041">
    <property type="entry name" value="Rubrerythrin"/>
    <property type="match status" value="1"/>
</dbReference>
<dbReference type="SUPFAM" id="SSF57802">
    <property type="entry name" value="Rubredoxin-like"/>
    <property type="match status" value="1"/>
</dbReference>
<dbReference type="Gene3D" id="1.20.1260.10">
    <property type="match status" value="1"/>
</dbReference>
<sequence>MSEQKTLKHLMDAFAGESQANRKYLAYAKKAEKEGKLNAAKLFQAAADAETLHAHRELELAGKVGSTVDNLKDGIAGETYEFESMYPDFIKVAEAEGNKAAVTTFTFAMKAEEVHAKLYKEALENLDSTEEVFYYLCPVCGNIEKYIPEKCSICNVPGDKFIKY</sequence>
<dbReference type="AlphaFoldDB" id="A0A098AWW5"/>
<dbReference type="GO" id="GO:0046872">
    <property type="term" value="F:metal ion binding"/>
    <property type="evidence" value="ECO:0007669"/>
    <property type="project" value="InterPro"/>
</dbReference>
<dbReference type="RefSeq" id="WP_005814501.1">
    <property type="nucleotide sequence ID" value="NZ_CABKQQ010000051.1"/>
</dbReference>
<dbReference type="SUPFAM" id="SSF47240">
    <property type="entry name" value="Ferritin-like"/>
    <property type="match status" value="1"/>
</dbReference>
<organism evidence="2">
    <name type="scientific">Desulfitobacterium hafniense</name>
    <name type="common">Desulfitobacterium frappieri</name>
    <dbReference type="NCBI Taxonomy" id="49338"/>
    <lineage>
        <taxon>Bacteria</taxon>
        <taxon>Bacillati</taxon>
        <taxon>Bacillota</taxon>
        <taxon>Clostridia</taxon>
        <taxon>Eubacteriales</taxon>
        <taxon>Desulfitobacteriaceae</taxon>
        <taxon>Desulfitobacterium</taxon>
    </lineage>
</organism>
<dbReference type="GO" id="GO:0016491">
    <property type="term" value="F:oxidoreductase activity"/>
    <property type="evidence" value="ECO:0007669"/>
    <property type="project" value="InterPro"/>
</dbReference>
<dbReference type="InterPro" id="IPR003251">
    <property type="entry name" value="Rr_diiron-bd_dom"/>
</dbReference>
<accession>A0A098AWW5</accession>